<feature type="region of interest" description="Disordered" evidence="6">
    <location>
        <begin position="612"/>
        <end position="635"/>
    </location>
</feature>
<dbReference type="OrthoDB" id="5392779at2759"/>
<dbReference type="GO" id="GO:0008270">
    <property type="term" value="F:zinc ion binding"/>
    <property type="evidence" value="ECO:0007669"/>
    <property type="project" value="InterPro"/>
</dbReference>
<evidence type="ECO:0000313" key="8">
    <source>
        <dbReference type="EMBL" id="CEJ61642.1"/>
    </source>
</evidence>
<dbReference type="InterPro" id="IPR036864">
    <property type="entry name" value="Zn2-C6_fun-type_DNA-bd_sf"/>
</dbReference>
<evidence type="ECO:0000256" key="1">
    <source>
        <dbReference type="ARBA" id="ARBA00022723"/>
    </source>
</evidence>
<organism evidence="8 9">
    <name type="scientific">Penicillium brasilianum</name>
    <dbReference type="NCBI Taxonomy" id="104259"/>
    <lineage>
        <taxon>Eukaryota</taxon>
        <taxon>Fungi</taxon>
        <taxon>Dikarya</taxon>
        <taxon>Ascomycota</taxon>
        <taxon>Pezizomycotina</taxon>
        <taxon>Eurotiomycetes</taxon>
        <taxon>Eurotiomycetidae</taxon>
        <taxon>Eurotiales</taxon>
        <taxon>Aspergillaceae</taxon>
        <taxon>Penicillium</taxon>
    </lineage>
</organism>
<dbReference type="CDD" id="cd00067">
    <property type="entry name" value="GAL4"/>
    <property type="match status" value="1"/>
</dbReference>
<proteinExistence type="predicted"/>
<keyword evidence="3" id="KW-0238">DNA-binding</keyword>
<dbReference type="GO" id="GO:0003677">
    <property type="term" value="F:DNA binding"/>
    <property type="evidence" value="ECO:0007669"/>
    <property type="project" value="UniProtKB-KW"/>
</dbReference>
<name>A0A0F7U2T2_PENBI</name>
<feature type="region of interest" description="Disordered" evidence="6">
    <location>
        <begin position="681"/>
        <end position="710"/>
    </location>
</feature>
<dbReference type="GO" id="GO:0006351">
    <property type="term" value="P:DNA-templated transcription"/>
    <property type="evidence" value="ECO:0007669"/>
    <property type="project" value="InterPro"/>
</dbReference>
<evidence type="ECO:0000256" key="2">
    <source>
        <dbReference type="ARBA" id="ARBA00023015"/>
    </source>
</evidence>
<accession>A0A0F7U2T2</accession>
<dbReference type="Gene3D" id="4.10.240.10">
    <property type="entry name" value="Zn(2)-C6 fungal-type DNA-binding domain"/>
    <property type="match status" value="1"/>
</dbReference>
<dbReference type="SMART" id="SM00066">
    <property type="entry name" value="GAL4"/>
    <property type="match status" value="1"/>
</dbReference>
<dbReference type="AlphaFoldDB" id="A0A0F7U2T2"/>
<keyword evidence="2" id="KW-0805">Transcription regulation</keyword>
<dbReference type="PROSITE" id="PS50048">
    <property type="entry name" value="ZN2_CY6_FUNGAL_2"/>
    <property type="match status" value="1"/>
</dbReference>
<dbReference type="PROSITE" id="PS00463">
    <property type="entry name" value="ZN2_CY6_FUNGAL_1"/>
    <property type="match status" value="1"/>
</dbReference>
<dbReference type="PANTHER" id="PTHR47840">
    <property type="entry name" value="ZN(II)2CYS6 TRANSCRIPTION FACTOR (EUROFUNG)-RELATED"/>
    <property type="match status" value="1"/>
</dbReference>
<evidence type="ECO:0000256" key="3">
    <source>
        <dbReference type="ARBA" id="ARBA00023125"/>
    </source>
</evidence>
<keyword evidence="1" id="KW-0479">Metal-binding</keyword>
<evidence type="ECO:0000256" key="5">
    <source>
        <dbReference type="ARBA" id="ARBA00023242"/>
    </source>
</evidence>
<dbReference type="Proteomes" id="UP000042958">
    <property type="component" value="Unassembled WGS sequence"/>
</dbReference>
<keyword evidence="5" id="KW-0539">Nucleus</keyword>
<evidence type="ECO:0000256" key="6">
    <source>
        <dbReference type="SAM" id="MobiDB-lite"/>
    </source>
</evidence>
<dbReference type="InterPro" id="IPR007219">
    <property type="entry name" value="XnlR_reg_dom"/>
</dbReference>
<dbReference type="GO" id="GO:0000981">
    <property type="term" value="F:DNA-binding transcription factor activity, RNA polymerase II-specific"/>
    <property type="evidence" value="ECO:0007669"/>
    <property type="project" value="InterPro"/>
</dbReference>
<evidence type="ECO:0000256" key="4">
    <source>
        <dbReference type="ARBA" id="ARBA00023163"/>
    </source>
</evidence>
<reference evidence="9" key="1">
    <citation type="journal article" date="2015" name="Genome Announc.">
        <title>Draft genome sequence of the fungus Penicillium brasilianum MG11.</title>
        <authorList>
            <person name="Horn F."/>
            <person name="Linde J."/>
            <person name="Mattern D.J."/>
            <person name="Walther G."/>
            <person name="Guthke R."/>
            <person name="Brakhage A.A."/>
            <person name="Valiante V."/>
        </authorList>
    </citation>
    <scope>NUCLEOTIDE SEQUENCE [LARGE SCALE GENOMIC DNA]</scope>
    <source>
        <strain evidence="9">MG11</strain>
    </source>
</reference>
<dbReference type="InterPro" id="IPR001138">
    <property type="entry name" value="Zn2Cys6_DnaBD"/>
</dbReference>
<dbReference type="STRING" id="104259.A0A0F7U2T2"/>
<evidence type="ECO:0000313" key="9">
    <source>
        <dbReference type="Proteomes" id="UP000042958"/>
    </source>
</evidence>
<dbReference type="PANTHER" id="PTHR47840:SF1">
    <property type="entry name" value="ZN(II)2CYS6 TRANSCRIPTION FACTOR (EUROFUNG)"/>
    <property type="match status" value="1"/>
</dbReference>
<dbReference type="SUPFAM" id="SSF57701">
    <property type="entry name" value="Zn2/Cys6 DNA-binding domain"/>
    <property type="match status" value="1"/>
</dbReference>
<protein>
    <recommendedName>
        <fullName evidence="7">Zn(2)-C6 fungal-type domain-containing protein</fullName>
    </recommendedName>
</protein>
<keyword evidence="4" id="KW-0804">Transcription</keyword>
<dbReference type="SMART" id="SM00906">
    <property type="entry name" value="Fungal_trans"/>
    <property type="match status" value="1"/>
</dbReference>
<dbReference type="CDD" id="cd12148">
    <property type="entry name" value="fungal_TF_MHR"/>
    <property type="match status" value="1"/>
</dbReference>
<sequence length="776" mass="87628">MSASKHSHIQENDAQSTATNKRRKLRKGTHSCWECKQRKMKCTFSLPTDDVCIRCRRRGIKCVSQEYPEEITTALDQNLQMGDRIVRVERLVEQLLKNVPIDRDFDGLDLTGKDQGANINASKSSTVASDPVEAVTLLKSSESQTSDFDVIRNGSRSSNIDTEKAASINSTEYEKLSQILHRSLPSEEDVAMILKSCGNTSPLFYQMQTVPYNHLNKADSLETVFKRPSSNAHPILTTRYMLHLATALQHLHPSSFQEMNGLSEPPREMMKRLADIATSLVTTNDDLMSCIEGLECIMIETWYHANGGSPRKALISIRRAMTIAQLMGLHRHGKVRCNIVENETQIYPEFIWFRILSLDRYLCMILGTPQASFDRYMASETLLEEDTTMGRLERIHCVVMSRILERNHTAPSVSDYVLTQEIDHMLQKASRDFPSKWWLTPNLATVANQPESLFWDMRRLFHHLSHYNLLIQLHLPYMLRSATTGHKYDYSRLTCITASREILSRFTMFHSFNRIAFSCRTVDYFGLMAAMTLLIAHLDGHRHLLPPTSEQLPGNQAQMPNNVLVHQRPSDRALIEQAHESIKEVSRVDGDSMSIQASSLLQRLMDIEAEAASEATHESKMQEPPTIRTPQSSSANNTIRVSIPSFGVIEIDRGGIISNDSGDFSVGEIAVEDKQRIRTANNTNGNVSMGRRVQSHDMPSPRPRSGAISVDPAQLLPGYTEQGNEEPMLSAREDWMLQNIDTAFFDTLMRGTGSDDSVDWSAWLNDLQAPHPHTGV</sequence>
<dbReference type="Pfam" id="PF00172">
    <property type="entry name" value="Zn_clus"/>
    <property type="match status" value="1"/>
</dbReference>
<dbReference type="EMBL" id="CDHK01000011">
    <property type="protein sequence ID" value="CEJ61642.1"/>
    <property type="molecule type" value="Genomic_DNA"/>
</dbReference>
<gene>
    <name evidence="8" type="ORF">PMG11_10169</name>
</gene>
<feature type="domain" description="Zn(2)-C6 fungal-type" evidence="7">
    <location>
        <begin position="31"/>
        <end position="64"/>
    </location>
</feature>
<evidence type="ECO:0000259" key="7">
    <source>
        <dbReference type="PROSITE" id="PS50048"/>
    </source>
</evidence>
<feature type="region of interest" description="Disordered" evidence="6">
    <location>
        <begin position="1"/>
        <end position="23"/>
    </location>
</feature>
<keyword evidence="9" id="KW-1185">Reference proteome</keyword>